<evidence type="ECO:0008006" key="4">
    <source>
        <dbReference type="Google" id="ProtNLM"/>
    </source>
</evidence>
<dbReference type="SUPFAM" id="SSF53474">
    <property type="entry name" value="alpha/beta-Hydrolases"/>
    <property type="match status" value="1"/>
</dbReference>
<gene>
    <name evidence="3" type="ORF">CLEP1334_LOCUS23249</name>
</gene>
<dbReference type="Pfam" id="PF00756">
    <property type="entry name" value="Esterase"/>
    <property type="match status" value="1"/>
</dbReference>
<feature type="chain" id="PRO_5031101686" description="Phospholipase/carboxylesterase/thioesterase domain-containing protein" evidence="2">
    <location>
        <begin position="19"/>
        <end position="295"/>
    </location>
</feature>
<protein>
    <recommendedName>
        <fullName evidence="4">Phospholipase/carboxylesterase/thioesterase domain-containing protein</fullName>
    </recommendedName>
</protein>
<sequence length="295" mass="32534">MRGVGLALLALLPDMCCGTLTPSDFEQRRGKLTPTSSAEVGLEEGLLFQLFVPLAWSTRWSVNSQAYPLIVFLHGRGESGGYDVTNAQSLPSLLLTNASFSSACPFLVLAPQCPSECAFENGWPQKVLQQITGLVHRWLVPTLGADRSRVFLAGQSMGGNGAWMYAAQQPRFFAAVVVICGYVAPGLERSVADRLARTQLPVLVCHSADDSVIDVQASDMMVEALRKTQHPFVRYVRYEHAPGPPMPEYAHLIGHGSYELLFRDTGLYKWLLQQRCMRCEHPPRAFHALLSSQNS</sequence>
<dbReference type="InterPro" id="IPR029058">
    <property type="entry name" value="AB_hydrolase_fold"/>
</dbReference>
<dbReference type="AlphaFoldDB" id="A0A7S0JEA1"/>
<dbReference type="InterPro" id="IPR000801">
    <property type="entry name" value="Esterase-like"/>
</dbReference>
<evidence type="ECO:0000256" key="1">
    <source>
        <dbReference type="ARBA" id="ARBA00022729"/>
    </source>
</evidence>
<dbReference type="EMBL" id="HBER01046430">
    <property type="protein sequence ID" value="CAD8547959.1"/>
    <property type="molecule type" value="Transcribed_RNA"/>
</dbReference>
<evidence type="ECO:0000256" key="2">
    <source>
        <dbReference type="SAM" id="SignalP"/>
    </source>
</evidence>
<keyword evidence="1 2" id="KW-0732">Signal</keyword>
<dbReference type="PANTHER" id="PTHR43037:SF1">
    <property type="entry name" value="BLL1128 PROTEIN"/>
    <property type="match status" value="1"/>
</dbReference>
<reference evidence="3" key="1">
    <citation type="submission" date="2021-01" db="EMBL/GenBank/DDBJ databases">
        <authorList>
            <person name="Corre E."/>
            <person name="Pelletier E."/>
            <person name="Niang G."/>
            <person name="Scheremetjew M."/>
            <person name="Finn R."/>
            <person name="Kale V."/>
            <person name="Holt S."/>
            <person name="Cochrane G."/>
            <person name="Meng A."/>
            <person name="Brown T."/>
            <person name="Cohen L."/>
        </authorList>
    </citation>
    <scope>NUCLEOTIDE SEQUENCE</scope>
    <source>
        <strain evidence="3">RCC1130</strain>
    </source>
</reference>
<dbReference type="Gene3D" id="3.40.50.1820">
    <property type="entry name" value="alpha/beta hydrolase"/>
    <property type="match status" value="1"/>
</dbReference>
<organism evidence="3">
    <name type="scientific">Calcidiscus leptoporus</name>
    <dbReference type="NCBI Taxonomy" id="127549"/>
    <lineage>
        <taxon>Eukaryota</taxon>
        <taxon>Haptista</taxon>
        <taxon>Haptophyta</taxon>
        <taxon>Prymnesiophyceae</taxon>
        <taxon>Coccolithales</taxon>
        <taxon>Calcidiscaceae</taxon>
        <taxon>Calcidiscus</taxon>
    </lineage>
</organism>
<feature type="signal peptide" evidence="2">
    <location>
        <begin position="1"/>
        <end position="18"/>
    </location>
</feature>
<dbReference type="PANTHER" id="PTHR43037">
    <property type="entry name" value="UNNAMED PRODUCT-RELATED"/>
    <property type="match status" value="1"/>
</dbReference>
<evidence type="ECO:0000313" key="3">
    <source>
        <dbReference type="EMBL" id="CAD8547959.1"/>
    </source>
</evidence>
<accession>A0A7S0JEA1</accession>
<dbReference type="InterPro" id="IPR050955">
    <property type="entry name" value="Plant_Biomass_Hydrol_Est"/>
</dbReference>
<name>A0A7S0JEA1_9EUKA</name>
<proteinExistence type="predicted"/>